<dbReference type="RefSeq" id="WP_406786475.1">
    <property type="nucleotide sequence ID" value="NZ_JBJIAA010000003.1"/>
</dbReference>
<dbReference type="Gene3D" id="1.10.10.60">
    <property type="entry name" value="Homeodomain-like"/>
    <property type="match status" value="1"/>
</dbReference>
<evidence type="ECO:0000256" key="2">
    <source>
        <dbReference type="ARBA" id="ARBA00022478"/>
    </source>
</evidence>
<feature type="domain" description="RNA polymerase sigma factor 54 DNA-binding" evidence="9">
    <location>
        <begin position="302"/>
        <end position="462"/>
    </location>
</feature>
<evidence type="ECO:0000256" key="3">
    <source>
        <dbReference type="ARBA" id="ARBA00022679"/>
    </source>
</evidence>
<keyword evidence="7" id="KW-0238">DNA-binding</keyword>
<keyword evidence="5" id="KW-0805">Transcription regulation</keyword>
<evidence type="ECO:0000313" key="12">
    <source>
        <dbReference type="Proteomes" id="UP001623592"/>
    </source>
</evidence>
<name>A0ABW8TB34_9CLOT</name>
<sequence length="463" mass="53768">MDFELNLSQQQKLVMTQQMQMSIKMLQMSSIELNEYVEKEMEENPLLEKEYAEKSQEISINKENDFTDKIDYDKFMKYLDFENYSHENNYKPEDEVSPFNFISREESLREYLINQLGEIQIKASQKKICKYIIENLDGKGYLPDSILDIAGQLNVSEDKVLNALKIVQSFEPDGIGARSLEECLKLQLEKKNIHDENLFYIVDKHLNSIAENKYTIIAKDLNITPKQAQEYGDIIKKLEPKPSRGFYTGDETKFIVPDAFIKKLDGEFFIIMNDNSIPRLSINNAYKTIINNAEGKDKDAEEYVKNKINSAVFLIKSIEQRKSTLYSVLKEIIDYQKEYFDKGVKYLKPMTLKDIADKIEMHESTVSRAIREKYIYTDRGIVKIKDLFTTGISSENTSSDSMSSSSVKGKIKELVENEDARNPLSDQKICDLLNSQGMNISRRTVAKYREEMNIKSSSKRKRY</sequence>
<evidence type="ECO:0000256" key="1">
    <source>
        <dbReference type="ARBA" id="ARBA00008798"/>
    </source>
</evidence>
<evidence type="ECO:0000259" key="10">
    <source>
        <dbReference type="Pfam" id="PF04963"/>
    </source>
</evidence>
<evidence type="ECO:0000256" key="8">
    <source>
        <dbReference type="ARBA" id="ARBA00023163"/>
    </source>
</evidence>
<protein>
    <submittedName>
        <fullName evidence="11">RNA polymerase factor sigma-54</fullName>
    </submittedName>
</protein>
<dbReference type="EMBL" id="JBJIAA010000003">
    <property type="protein sequence ID" value="MFL0249726.1"/>
    <property type="molecule type" value="Genomic_DNA"/>
</dbReference>
<dbReference type="PROSITE" id="PS00718">
    <property type="entry name" value="SIGMA54_2"/>
    <property type="match status" value="1"/>
</dbReference>
<dbReference type="PANTHER" id="PTHR32248">
    <property type="entry name" value="RNA POLYMERASE SIGMA-54 FACTOR"/>
    <property type="match status" value="1"/>
</dbReference>
<dbReference type="PIRSF" id="PIRSF000774">
    <property type="entry name" value="RpoN"/>
    <property type="match status" value="1"/>
</dbReference>
<evidence type="ECO:0000256" key="6">
    <source>
        <dbReference type="ARBA" id="ARBA00023082"/>
    </source>
</evidence>
<dbReference type="Pfam" id="PF04552">
    <property type="entry name" value="Sigma54_DBD"/>
    <property type="match status" value="1"/>
</dbReference>
<evidence type="ECO:0000256" key="5">
    <source>
        <dbReference type="ARBA" id="ARBA00023015"/>
    </source>
</evidence>
<evidence type="ECO:0000256" key="4">
    <source>
        <dbReference type="ARBA" id="ARBA00022695"/>
    </source>
</evidence>
<keyword evidence="8" id="KW-0804">Transcription</keyword>
<accession>A0ABW8TB34</accession>
<feature type="domain" description="RNA polymerase sigma factor 54 core-binding" evidence="10">
    <location>
        <begin position="100"/>
        <end position="286"/>
    </location>
</feature>
<keyword evidence="6" id="KW-0731">Sigma factor</keyword>
<dbReference type="Gene3D" id="1.10.10.1330">
    <property type="entry name" value="RNA polymerase sigma-54 factor, core-binding domain"/>
    <property type="match status" value="1"/>
</dbReference>
<evidence type="ECO:0000256" key="7">
    <source>
        <dbReference type="ARBA" id="ARBA00023125"/>
    </source>
</evidence>
<dbReference type="InterPro" id="IPR007634">
    <property type="entry name" value="RNA_pol_sigma_54_DNA-bd"/>
</dbReference>
<dbReference type="Pfam" id="PF00309">
    <property type="entry name" value="Sigma54_AID"/>
    <property type="match status" value="1"/>
</dbReference>
<dbReference type="InterPro" id="IPR000394">
    <property type="entry name" value="RNA_pol_sigma_54"/>
</dbReference>
<dbReference type="NCBIfam" id="TIGR02395">
    <property type="entry name" value="rpoN_sigma"/>
    <property type="match status" value="1"/>
</dbReference>
<gene>
    <name evidence="11" type="primary">rpoN</name>
    <name evidence="11" type="ORF">ACJDT4_04770</name>
</gene>
<dbReference type="PRINTS" id="PR00045">
    <property type="entry name" value="SIGMA54FCT"/>
</dbReference>
<dbReference type="PROSITE" id="PS00717">
    <property type="entry name" value="SIGMA54_1"/>
    <property type="match status" value="1"/>
</dbReference>
<dbReference type="InterPro" id="IPR007046">
    <property type="entry name" value="RNA_pol_sigma_54_core-bd"/>
</dbReference>
<dbReference type="InterPro" id="IPR038709">
    <property type="entry name" value="RpoN_core-bd_sf"/>
</dbReference>
<evidence type="ECO:0000313" key="11">
    <source>
        <dbReference type="EMBL" id="MFL0249726.1"/>
    </source>
</evidence>
<proteinExistence type="inferred from homology"/>
<dbReference type="Pfam" id="PF04963">
    <property type="entry name" value="Sigma54_CBD"/>
    <property type="match status" value="1"/>
</dbReference>
<comment type="similarity">
    <text evidence="1">Belongs to the sigma-54 factor family.</text>
</comment>
<reference evidence="11 12" key="1">
    <citation type="submission" date="2024-11" db="EMBL/GenBank/DDBJ databases">
        <authorList>
            <person name="Heng Y.C."/>
            <person name="Lim A.C.H."/>
            <person name="Lee J.K.Y."/>
            <person name="Kittelmann S."/>
        </authorList>
    </citation>
    <scope>NUCLEOTIDE SEQUENCE [LARGE SCALE GENOMIC DNA]</scope>
    <source>
        <strain evidence="11 12">WILCCON 0114</strain>
    </source>
</reference>
<keyword evidence="4" id="KW-0548">Nucleotidyltransferase</keyword>
<keyword evidence="3" id="KW-0808">Transferase</keyword>
<dbReference type="PANTHER" id="PTHR32248:SF4">
    <property type="entry name" value="RNA POLYMERASE SIGMA-54 FACTOR"/>
    <property type="match status" value="1"/>
</dbReference>
<dbReference type="Proteomes" id="UP001623592">
    <property type="component" value="Unassembled WGS sequence"/>
</dbReference>
<evidence type="ECO:0000259" key="9">
    <source>
        <dbReference type="Pfam" id="PF04552"/>
    </source>
</evidence>
<keyword evidence="12" id="KW-1185">Reference proteome</keyword>
<organism evidence="11 12">
    <name type="scientific">Clostridium neuense</name>
    <dbReference type="NCBI Taxonomy" id="1728934"/>
    <lineage>
        <taxon>Bacteria</taxon>
        <taxon>Bacillati</taxon>
        <taxon>Bacillota</taxon>
        <taxon>Clostridia</taxon>
        <taxon>Eubacteriales</taxon>
        <taxon>Clostridiaceae</taxon>
        <taxon>Clostridium</taxon>
    </lineage>
</organism>
<dbReference type="PROSITE" id="PS50044">
    <property type="entry name" value="SIGMA54_3"/>
    <property type="match status" value="1"/>
</dbReference>
<comment type="caution">
    <text evidence="11">The sequence shown here is derived from an EMBL/GenBank/DDBJ whole genome shotgun (WGS) entry which is preliminary data.</text>
</comment>
<keyword evidence="2" id="KW-0240">DNA-directed RNA polymerase</keyword>